<evidence type="ECO:0000313" key="8">
    <source>
        <dbReference type="EMBL" id="KAK4463602.1"/>
    </source>
</evidence>
<comment type="caution">
    <text evidence="8">The sequence shown here is derived from an EMBL/GenBank/DDBJ whole genome shotgun (WGS) entry which is preliminary data.</text>
</comment>
<accession>A0AAV9HS54</accession>
<evidence type="ECO:0000256" key="1">
    <source>
        <dbReference type="ARBA" id="ARBA00001971"/>
    </source>
</evidence>
<comment type="cofactor">
    <cofactor evidence="1">
        <name>heme</name>
        <dbReference type="ChEBI" id="CHEBI:30413"/>
    </cofactor>
</comment>
<protein>
    <submittedName>
        <fullName evidence="8">Trichothecene C-15 hydroxylase</fullName>
    </submittedName>
</protein>
<evidence type="ECO:0000313" key="9">
    <source>
        <dbReference type="Proteomes" id="UP001321749"/>
    </source>
</evidence>
<dbReference type="InterPro" id="IPR036396">
    <property type="entry name" value="Cyt_P450_sf"/>
</dbReference>
<evidence type="ECO:0000256" key="2">
    <source>
        <dbReference type="ARBA" id="ARBA00010617"/>
    </source>
</evidence>
<evidence type="ECO:0000256" key="7">
    <source>
        <dbReference type="ARBA" id="ARBA00023033"/>
    </source>
</evidence>
<evidence type="ECO:0000256" key="3">
    <source>
        <dbReference type="ARBA" id="ARBA00022617"/>
    </source>
</evidence>
<sequence>MHECRSKPSSIRGYRRMTEHEIAFNSRFLVLAGSETVTTTLAAAVYFLAAYPRVHNKLAEEVRAQFPREEDVTMRSVNGLKYMMAVLDEAMRKMPPVPGSMSRVVGTKGGDVICGWHIPEGTVLDIWPWASNHLERNFTNAYEFIPERWLDAGDEWDGIRFNKERRRASQPFSMRMVLARLIWNFDLSLGDEESINFPDCKSYAVWIKRHLQIRLTPVMRL</sequence>
<keyword evidence="7" id="KW-0503">Monooxygenase</keyword>
<evidence type="ECO:0000256" key="5">
    <source>
        <dbReference type="ARBA" id="ARBA00023002"/>
    </source>
</evidence>
<keyword evidence="6" id="KW-0408">Iron</keyword>
<dbReference type="GO" id="GO:0016705">
    <property type="term" value="F:oxidoreductase activity, acting on paired donors, with incorporation or reduction of molecular oxygen"/>
    <property type="evidence" value="ECO:0007669"/>
    <property type="project" value="InterPro"/>
</dbReference>
<dbReference type="GO" id="GO:0005506">
    <property type="term" value="F:iron ion binding"/>
    <property type="evidence" value="ECO:0007669"/>
    <property type="project" value="InterPro"/>
</dbReference>
<dbReference type="PANTHER" id="PTHR24305:SF230">
    <property type="entry name" value="P450, PUTATIVE (EUROFUNG)-RELATED"/>
    <property type="match status" value="1"/>
</dbReference>
<keyword evidence="3" id="KW-0349">Heme</keyword>
<keyword evidence="4" id="KW-0479">Metal-binding</keyword>
<comment type="similarity">
    <text evidence="2">Belongs to the cytochrome P450 family.</text>
</comment>
<evidence type="ECO:0000256" key="6">
    <source>
        <dbReference type="ARBA" id="ARBA00023004"/>
    </source>
</evidence>
<keyword evidence="5" id="KW-0560">Oxidoreductase</keyword>
<organism evidence="8 9">
    <name type="scientific">Cladorrhinum samala</name>
    <dbReference type="NCBI Taxonomy" id="585594"/>
    <lineage>
        <taxon>Eukaryota</taxon>
        <taxon>Fungi</taxon>
        <taxon>Dikarya</taxon>
        <taxon>Ascomycota</taxon>
        <taxon>Pezizomycotina</taxon>
        <taxon>Sordariomycetes</taxon>
        <taxon>Sordariomycetidae</taxon>
        <taxon>Sordariales</taxon>
        <taxon>Podosporaceae</taxon>
        <taxon>Cladorrhinum</taxon>
    </lineage>
</organism>
<gene>
    <name evidence="8" type="ORF">QBC42DRAFT_304676</name>
</gene>
<proteinExistence type="inferred from homology"/>
<dbReference type="InterPro" id="IPR002401">
    <property type="entry name" value="Cyt_P450_E_grp-I"/>
</dbReference>
<dbReference type="GO" id="GO:0004497">
    <property type="term" value="F:monooxygenase activity"/>
    <property type="evidence" value="ECO:0007669"/>
    <property type="project" value="UniProtKB-KW"/>
</dbReference>
<dbReference type="Pfam" id="PF00067">
    <property type="entry name" value="p450"/>
    <property type="match status" value="1"/>
</dbReference>
<dbReference type="AlphaFoldDB" id="A0AAV9HS54"/>
<keyword evidence="9" id="KW-1185">Reference proteome</keyword>
<dbReference type="EMBL" id="MU864957">
    <property type="protein sequence ID" value="KAK4463602.1"/>
    <property type="molecule type" value="Genomic_DNA"/>
</dbReference>
<reference evidence="8" key="1">
    <citation type="journal article" date="2023" name="Mol. Phylogenet. Evol.">
        <title>Genome-scale phylogeny and comparative genomics of the fungal order Sordariales.</title>
        <authorList>
            <person name="Hensen N."/>
            <person name="Bonometti L."/>
            <person name="Westerberg I."/>
            <person name="Brannstrom I.O."/>
            <person name="Guillou S."/>
            <person name="Cros-Aarteil S."/>
            <person name="Calhoun S."/>
            <person name="Haridas S."/>
            <person name="Kuo A."/>
            <person name="Mondo S."/>
            <person name="Pangilinan J."/>
            <person name="Riley R."/>
            <person name="LaButti K."/>
            <person name="Andreopoulos B."/>
            <person name="Lipzen A."/>
            <person name="Chen C."/>
            <person name="Yan M."/>
            <person name="Daum C."/>
            <person name="Ng V."/>
            <person name="Clum A."/>
            <person name="Steindorff A."/>
            <person name="Ohm R.A."/>
            <person name="Martin F."/>
            <person name="Silar P."/>
            <person name="Natvig D.O."/>
            <person name="Lalanne C."/>
            <person name="Gautier V."/>
            <person name="Ament-Velasquez S.L."/>
            <person name="Kruys A."/>
            <person name="Hutchinson M.I."/>
            <person name="Powell A.J."/>
            <person name="Barry K."/>
            <person name="Miller A.N."/>
            <person name="Grigoriev I.V."/>
            <person name="Debuchy R."/>
            <person name="Gladieux P."/>
            <person name="Hiltunen Thoren M."/>
            <person name="Johannesson H."/>
        </authorList>
    </citation>
    <scope>NUCLEOTIDE SEQUENCE</scope>
    <source>
        <strain evidence="8">PSN324</strain>
    </source>
</reference>
<dbReference type="PANTHER" id="PTHR24305">
    <property type="entry name" value="CYTOCHROME P450"/>
    <property type="match status" value="1"/>
</dbReference>
<name>A0AAV9HS54_9PEZI</name>
<dbReference type="Proteomes" id="UP001321749">
    <property type="component" value="Unassembled WGS sequence"/>
</dbReference>
<dbReference type="Gene3D" id="1.10.630.10">
    <property type="entry name" value="Cytochrome P450"/>
    <property type="match status" value="1"/>
</dbReference>
<dbReference type="GO" id="GO:0020037">
    <property type="term" value="F:heme binding"/>
    <property type="evidence" value="ECO:0007669"/>
    <property type="project" value="InterPro"/>
</dbReference>
<dbReference type="InterPro" id="IPR050121">
    <property type="entry name" value="Cytochrome_P450_monoxygenase"/>
</dbReference>
<dbReference type="SUPFAM" id="SSF48264">
    <property type="entry name" value="Cytochrome P450"/>
    <property type="match status" value="1"/>
</dbReference>
<reference evidence="8" key="2">
    <citation type="submission" date="2023-06" db="EMBL/GenBank/DDBJ databases">
        <authorList>
            <consortium name="Lawrence Berkeley National Laboratory"/>
            <person name="Mondo S.J."/>
            <person name="Hensen N."/>
            <person name="Bonometti L."/>
            <person name="Westerberg I."/>
            <person name="Brannstrom I.O."/>
            <person name="Guillou S."/>
            <person name="Cros-Aarteil S."/>
            <person name="Calhoun S."/>
            <person name="Haridas S."/>
            <person name="Kuo A."/>
            <person name="Pangilinan J."/>
            <person name="Riley R."/>
            <person name="Labutti K."/>
            <person name="Andreopoulos B."/>
            <person name="Lipzen A."/>
            <person name="Chen C."/>
            <person name="Yanf M."/>
            <person name="Daum C."/>
            <person name="Ng V."/>
            <person name="Clum A."/>
            <person name="Steindorff A."/>
            <person name="Ohm R."/>
            <person name="Martin F."/>
            <person name="Silar P."/>
            <person name="Natvig D."/>
            <person name="Lalanne C."/>
            <person name="Gautier V."/>
            <person name="Ament-Velasquez S.L."/>
            <person name="Kruys A."/>
            <person name="Hutchinson M.I."/>
            <person name="Powell A.J."/>
            <person name="Barry K."/>
            <person name="Miller A.N."/>
            <person name="Grigoriev I.V."/>
            <person name="Debuchy R."/>
            <person name="Gladieux P."/>
            <person name="Thoren M.H."/>
            <person name="Johannesson H."/>
        </authorList>
    </citation>
    <scope>NUCLEOTIDE SEQUENCE</scope>
    <source>
        <strain evidence="8">PSN324</strain>
    </source>
</reference>
<evidence type="ECO:0000256" key="4">
    <source>
        <dbReference type="ARBA" id="ARBA00022723"/>
    </source>
</evidence>
<dbReference type="PRINTS" id="PR00463">
    <property type="entry name" value="EP450I"/>
</dbReference>
<dbReference type="InterPro" id="IPR001128">
    <property type="entry name" value="Cyt_P450"/>
</dbReference>